<evidence type="ECO:0000256" key="2">
    <source>
        <dbReference type="ARBA" id="ARBA00018687"/>
    </source>
</evidence>
<protein>
    <recommendedName>
        <fullName evidence="2">Structural maintenance of chromosomes protein 5</fullName>
    </recommendedName>
</protein>
<dbReference type="STRING" id="6689.A0A3R7QXM2"/>
<dbReference type="OrthoDB" id="10254973at2759"/>
<dbReference type="SUPFAM" id="SSF52540">
    <property type="entry name" value="P-loop containing nucleoside triphosphate hydrolases"/>
    <property type="match status" value="1"/>
</dbReference>
<evidence type="ECO:0000256" key="3">
    <source>
        <dbReference type="ARBA" id="ARBA00023054"/>
    </source>
</evidence>
<dbReference type="GO" id="GO:0003697">
    <property type="term" value="F:single-stranded DNA binding"/>
    <property type="evidence" value="ECO:0007669"/>
    <property type="project" value="TreeGrafter"/>
</dbReference>
<dbReference type="GO" id="GO:0030915">
    <property type="term" value="C:Smc5-Smc6 complex"/>
    <property type="evidence" value="ECO:0007669"/>
    <property type="project" value="TreeGrafter"/>
</dbReference>
<comment type="caution">
    <text evidence="4">The sequence shown here is derived from an EMBL/GenBank/DDBJ whole genome shotgun (WGS) entry which is preliminary data.</text>
</comment>
<dbReference type="Gene3D" id="3.40.50.300">
    <property type="entry name" value="P-loop containing nucleotide triphosphate hydrolases"/>
    <property type="match status" value="1"/>
</dbReference>
<gene>
    <name evidence="4" type="ORF">C7M84_024713</name>
</gene>
<dbReference type="GO" id="GO:0000724">
    <property type="term" value="P:double-strand break repair via homologous recombination"/>
    <property type="evidence" value="ECO:0007669"/>
    <property type="project" value="TreeGrafter"/>
</dbReference>
<dbReference type="PANTHER" id="PTHR45916">
    <property type="entry name" value="STRUCTURAL MAINTENANCE OF CHROMOSOMES PROTEIN 5"/>
    <property type="match status" value="1"/>
</dbReference>
<dbReference type="AlphaFoldDB" id="A0A3R7QXM2"/>
<evidence type="ECO:0000313" key="5">
    <source>
        <dbReference type="Proteomes" id="UP000283509"/>
    </source>
</evidence>
<keyword evidence="3" id="KW-0175">Coiled coil</keyword>
<sequence>MRKKNLNIIPSLLLPSLPRYFSLSFLVSFSLSFSPLSLSPSLPLSLSPALPLSPLLSFFPPLPLSSCLLSPYRSLFFLFTSFLSFFKLEGAQNTAGNHHNALEDSRTRWLPRIRELTENISNNFSSFMARLGCAGEVLLDVGEEDDFRTYGIKIKVRFRDSDRLRELTAQHQSGGERAVSTALYLLALQSLTSVPFRCVDEINQVRSRERGGG</sequence>
<comment type="similarity">
    <text evidence="1">Belongs to the SMC family. SMC5 subfamily.</text>
</comment>
<evidence type="ECO:0000313" key="4">
    <source>
        <dbReference type="EMBL" id="ROT82127.1"/>
    </source>
</evidence>
<dbReference type="InterPro" id="IPR027417">
    <property type="entry name" value="P-loop_NTPase"/>
</dbReference>
<organism evidence="4 5">
    <name type="scientific">Penaeus vannamei</name>
    <name type="common">Whiteleg shrimp</name>
    <name type="synonym">Litopenaeus vannamei</name>
    <dbReference type="NCBI Taxonomy" id="6689"/>
    <lineage>
        <taxon>Eukaryota</taxon>
        <taxon>Metazoa</taxon>
        <taxon>Ecdysozoa</taxon>
        <taxon>Arthropoda</taxon>
        <taxon>Crustacea</taxon>
        <taxon>Multicrustacea</taxon>
        <taxon>Malacostraca</taxon>
        <taxon>Eumalacostraca</taxon>
        <taxon>Eucarida</taxon>
        <taxon>Decapoda</taxon>
        <taxon>Dendrobranchiata</taxon>
        <taxon>Penaeoidea</taxon>
        <taxon>Penaeidae</taxon>
        <taxon>Penaeus</taxon>
    </lineage>
</organism>
<reference evidence="4 5" key="1">
    <citation type="submission" date="2018-04" db="EMBL/GenBank/DDBJ databases">
        <authorList>
            <person name="Zhang X."/>
            <person name="Yuan J."/>
            <person name="Li F."/>
            <person name="Xiang J."/>
        </authorList>
    </citation>
    <scope>NUCLEOTIDE SEQUENCE [LARGE SCALE GENOMIC DNA]</scope>
    <source>
        <tissue evidence="4">Muscle</tissue>
    </source>
</reference>
<proteinExistence type="inferred from homology"/>
<keyword evidence="5" id="KW-1185">Reference proteome</keyword>
<accession>A0A3R7QXM2</accession>
<dbReference type="GO" id="GO:0005634">
    <property type="term" value="C:nucleus"/>
    <property type="evidence" value="ECO:0007669"/>
    <property type="project" value="TreeGrafter"/>
</dbReference>
<name>A0A3R7QXM2_PENVA</name>
<evidence type="ECO:0000256" key="1">
    <source>
        <dbReference type="ARBA" id="ARBA00010171"/>
    </source>
</evidence>
<reference evidence="4 5" key="2">
    <citation type="submission" date="2019-01" db="EMBL/GenBank/DDBJ databases">
        <title>The decoding of complex shrimp genome reveals the adaptation for benthos swimmer, frequently molting mechanism and breeding impact on genome.</title>
        <authorList>
            <person name="Sun Y."/>
            <person name="Gao Y."/>
            <person name="Yu Y."/>
        </authorList>
    </citation>
    <scope>NUCLEOTIDE SEQUENCE [LARGE SCALE GENOMIC DNA]</scope>
    <source>
        <tissue evidence="4">Muscle</tissue>
    </source>
</reference>
<dbReference type="EMBL" id="QCYY01000882">
    <property type="protein sequence ID" value="ROT82127.1"/>
    <property type="molecule type" value="Genomic_DNA"/>
</dbReference>
<dbReference type="Proteomes" id="UP000283509">
    <property type="component" value="Unassembled WGS sequence"/>
</dbReference>
<dbReference type="PANTHER" id="PTHR45916:SF1">
    <property type="entry name" value="STRUCTURAL MAINTENANCE OF CHROMOSOMES PROTEIN 5"/>
    <property type="match status" value="1"/>
</dbReference>